<evidence type="ECO:0000256" key="1">
    <source>
        <dbReference type="ARBA" id="ARBA00003767"/>
    </source>
</evidence>
<dbReference type="InterPro" id="IPR013087">
    <property type="entry name" value="Znf_C2H2_type"/>
</dbReference>
<dbReference type="KEGG" id="alim:106531516"/>
<dbReference type="GO" id="GO:0005634">
    <property type="term" value="C:nucleus"/>
    <property type="evidence" value="ECO:0007669"/>
    <property type="project" value="UniProtKB-SubCell"/>
</dbReference>
<evidence type="ECO:0000256" key="8">
    <source>
        <dbReference type="ARBA" id="ARBA00023015"/>
    </source>
</evidence>
<evidence type="ECO:0000256" key="11">
    <source>
        <dbReference type="ARBA" id="ARBA00023242"/>
    </source>
</evidence>
<evidence type="ECO:0000256" key="4">
    <source>
        <dbReference type="ARBA" id="ARBA00022723"/>
    </source>
</evidence>
<keyword evidence="8" id="KW-0805">Transcription regulation</keyword>
<evidence type="ECO:0000256" key="3">
    <source>
        <dbReference type="ARBA" id="ARBA00006991"/>
    </source>
</evidence>
<evidence type="ECO:0000313" key="16">
    <source>
        <dbReference type="RefSeq" id="XP_013882849.1"/>
    </source>
</evidence>
<keyword evidence="10" id="KW-0804">Transcription</keyword>
<organism evidence="15 17">
    <name type="scientific">Austrofundulus limnaeus</name>
    <name type="common">Annual killifish</name>
    <dbReference type="NCBI Taxonomy" id="52670"/>
    <lineage>
        <taxon>Eukaryota</taxon>
        <taxon>Metazoa</taxon>
        <taxon>Chordata</taxon>
        <taxon>Craniata</taxon>
        <taxon>Vertebrata</taxon>
        <taxon>Euteleostomi</taxon>
        <taxon>Actinopterygii</taxon>
        <taxon>Neopterygii</taxon>
        <taxon>Teleostei</taxon>
        <taxon>Neoteleostei</taxon>
        <taxon>Acanthomorphata</taxon>
        <taxon>Ovalentaria</taxon>
        <taxon>Atherinomorphae</taxon>
        <taxon>Cyprinodontiformes</taxon>
        <taxon>Rivulidae</taxon>
        <taxon>Austrofundulus</taxon>
    </lineage>
</organism>
<feature type="domain" description="C2H2-type" evidence="14">
    <location>
        <begin position="232"/>
        <end position="259"/>
    </location>
</feature>
<dbReference type="RefSeq" id="XP_013882850.1">
    <property type="nucleotide sequence ID" value="XM_014027396.1"/>
</dbReference>
<dbReference type="SUPFAM" id="SSF57667">
    <property type="entry name" value="beta-beta-alpha zinc fingers"/>
    <property type="match status" value="1"/>
</dbReference>
<sequence length="299" mass="35010">MAFLQSKDTRMIQQVKEDLQQELVHEKICKQERKSSLDQEEPEPPQFEDQEEPEPPQFEDQEEPEPPQFEDQEEPEPPQFEDQEEPEPPQFEDQEEPQPPQFEDQEEPEPPQIKVEDEEFSINQEEDQLHLKQETDPVLVTVLHEESQPEPDKEQLISQSCAGPEDQDQDPGSDEKMVHTEGHHGNHAGLSATSERLFSCLICGETFFNKLLHYHHVKVHRVWNQNSEKLMYCCPTCGKKTLRYSDLVRHMRVHTGEKPFSCQICGKSFNRNSHLKRHIQIHRGERTLSCKTCGKCFYT</sequence>
<comment type="similarity">
    <text evidence="3">Belongs to the krueppel C2H2-type zinc-finger protein family.</text>
</comment>
<dbReference type="SMART" id="SM00355">
    <property type="entry name" value="ZnF_C2H2"/>
    <property type="match status" value="3"/>
</dbReference>
<keyword evidence="11" id="KW-0539">Nucleus</keyword>
<accession>A0A2I4CS82</accession>
<dbReference type="Gene3D" id="3.30.160.60">
    <property type="entry name" value="Classic Zinc Finger"/>
    <property type="match status" value="2"/>
</dbReference>
<evidence type="ECO:0000256" key="6">
    <source>
        <dbReference type="ARBA" id="ARBA00022771"/>
    </source>
</evidence>
<reference evidence="16 17" key="1">
    <citation type="submission" date="2025-04" db="UniProtKB">
        <authorList>
            <consortium name="RefSeq"/>
        </authorList>
    </citation>
    <scope>IDENTIFICATION</scope>
    <source>
        <strain evidence="16 17">Quisiro</strain>
        <tissue evidence="16 17">Liver</tissue>
    </source>
</reference>
<dbReference type="GO" id="GO:0009913">
    <property type="term" value="P:epidermal cell differentiation"/>
    <property type="evidence" value="ECO:0007669"/>
    <property type="project" value="TreeGrafter"/>
</dbReference>
<evidence type="ECO:0000313" key="17">
    <source>
        <dbReference type="RefSeq" id="XP_013882850.1"/>
    </source>
</evidence>
<feature type="region of interest" description="Disordered" evidence="13">
    <location>
        <begin position="30"/>
        <end position="111"/>
    </location>
</feature>
<dbReference type="FunFam" id="3.30.160.60:FF:001370">
    <property type="entry name" value="Zinc finger protein"/>
    <property type="match status" value="1"/>
</dbReference>
<keyword evidence="6 12" id="KW-0863">Zinc-finger</keyword>
<evidence type="ECO:0000256" key="12">
    <source>
        <dbReference type="PROSITE-ProRule" id="PRU00042"/>
    </source>
</evidence>
<dbReference type="GO" id="GO:0008270">
    <property type="term" value="F:zinc ion binding"/>
    <property type="evidence" value="ECO:0007669"/>
    <property type="project" value="UniProtKB-KW"/>
</dbReference>
<evidence type="ECO:0000256" key="10">
    <source>
        <dbReference type="ARBA" id="ARBA00023163"/>
    </source>
</evidence>
<feature type="compositionally biased region" description="Basic and acidic residues" evidence="13">
    <location>
        <begin position="173"/>
        <end position="184"/>
    </location>
</feature>
<evidence type="ECO:0000256" key="7">
    <source>
        <dbReference type="ARBA" id="ARBA00022833"/>
    </source>
</evidence>
<dbReference type="AlphaFoldDB" id="A0A2I4CS82"/>
<evidence type="ECO:0000313" key="15">
    <source>
        <dbReference type="Proteomes" id="UP000192220"/>
    </source>
</evidence>
<evidence type="ECO:0000256" key="13">
    <source>
        <dbReference type="SAM" id="MobiDB-lite"/>
    </source>
</evidence>
<feature type="compositionally biased region" description="Acidic residues" evidence="13">
    <location>
        <begin position="38"/>
        <end position="96"/>
    </location>
</feature>
<evidence type="ECO:0000256" key="2">
    <source>
        <dbReference type="ARBA" id="ARBA00004123"/>
    </source>
</evidence>
<dbReference type="OrthoDB" id="654211at2759"/>
<keyword evidence="9" id="KW-0238">DNA-binding</keyword>
<dbReference type="GO" id="GO:0000978">
    <property type="term" value="F:RNA polymerase II cis-regulatory region sequence-specific DNA binding"/>
    <property type="evidence" value="ECO:0007669"/>
    <property type="project" value="TreeGrafter"/>
</dbReference>
<dbReference type="FunFam" id="3.30.160.60:FF:000097">
    <property type="entry name" value="Zinc finger protein"/>
    <property type="match status" value="1"/>
</dbReference>
<dbReference type="PROSITE" id="PS00028">
    <property type="entry name" value="ZINC_FINGER_C2H2_1"/>
    <property type="match status" value="2"/>
</dbReference>
<dbReference type="Proteomes" id="UP000192220">
    <property type="component" value="Unplaced"/>
</dbReference>
<dbReference type="PROSITE" id="PS50157">
    <property type="entry name" value="ZINC_FINGER_C2H2_2"/>
    <property type="match status" value="3"/>
</dbReference>
<keyword evidence="7" id="KW-0862">Zinc</keyword>
<name>A0A2I4CS82_AUSLI</name>
<dbReference type="PANTHER" id="PTHR10032:SF272">
    <property type="entry name" value="OVO-LIKE ZINC FINGER 1A-RELATED"/>
    <property type="match status" value="1"/>
</dbReference>
<protein>
    <submittedName>
        <fullName evidence="16 17">Zinc finger protein 3 homolog</fullName>
    </submittedName>
</protein>
<feature type="domain" description="C2H2-type" evidence="14">
    <location>
        <begin position="198"/>
        <end position="220"/>
    </location>
</feature>
<feature type="unsure residue" description="E or Q" evidence="17">
    <location>
        <position position="109"/>
    </location>
</feature>
<dbReference type="GO" id="GO:0000981">
    <property type="term" value="F:DNA-binding transcription factor activity, RNA polymerase II-specific"/>
    <property type="evidence" value="ECO:0007669"/>
    <property type="project" value="TreeGrafter"/>
</dbReference>
<dbReference type="Pfam" id="PF13465">
    <property type="entry name" value="zf-H2C2_2"/>
    <property type="match status" value="1"/>
</dbReference>
<dbReference type="InterPro" id="IPR036236">
    <property type="entry name" value="Znf_C2H2_sf"/>
</dbReference>
<feature type="region of interest" description="Disordered" evidence="13">
    <location>
        <begin position="146"/>
        <end position="189"/>
    </location>
</feature>
<feature type="domain" description="C2H2-type" evidence="14">
    <location>
        <begin position="260"/>
        <end position="287"/>
    </location>
</feature>
<evidence type="ECO:0000256" key="9">
    <source>
        <dbReference type="ARBA" id="ARBA00023125"/>
    </source>
</evidence>
<gene>
    <name evidence="16 17" type="primary">LOC106531516</name>
</gene>
<proteinExistence type="inferred from homology"/>
<evidence type="ECO:0000256" key="5">
    <source>
        <dbReference type="ARBA" id="ARBA00022737"/>
    </source>
</evidence>
<keyword evidence="4" id="KW-0479">Metal-binding</keyword>
<keyword evidence="15" id="KW-1185">Reference proteome</keyword>
<keyword evidence="5" id="KW-0677">Repeat</keyword>
<comment type="subcellular location">
    <subcellularLocation>
        <location evidence="2">Nucleus</location>
    </subcellularLocation>
</comment>
<dbReference type="PANTHER" id="PTHR10032">
    <property type="entry name" value="ZINC FINGER PROTEIN WITH KRAB AND SCAN DOMAINS"/>
    <property type="match status" value="1"/>
</dbReference>
<evidence type="ECO:0000259" key="14">
    <source>
        <dbReference type="PROSITE" id="PS50157"/>
    </source>
</evidence>
<comment type="function">
    <text evidence="1">May be involved in transcriptional regulation.</text>
</comment>
<dbReference type="RefSeq" id="XP_013882849.1">
    <property type="nucleotide sequence ID" value="XM_014027395.1"/>
</dbReference>
<dbReference type="InterPro" id="IPR027756">
    <property type="entry name" value="Ovo-like"/>
</dbReference>
<feature type="compositionally biased region" description="Basic and acidic residues" evidence="13">
    <location>
        <begin position="146"/>
        <end position="155"/>
    </location>
</feature>